<proteinExistence type="predicted"/>
<protein>
    <submittedName>
        <fullName evidence="1">Uncharacterized protein</fullName>
    </submittedName>
</protein>
<name>A0A1F4XGA0_9BACT</name>
<organism evidence="1 2">
    <name type="scientific">Candidatus Adlerbacteria bacterium RIFCSPLOWO2_01_FULL_51_16</name>
    <dbReference type="NCBI Taxonomy" id="1797243"/>
    <lineage>
        <taxon>Bacteria</taxon>
        <taxon>Candidatus Adleribacteriota</taxon>
    </lineage>
</organism>
<evidence type="ECO:0000313" key="1">
    <source>
        <dbReference type="EMBL" id="OGC80715.1"/>
    </source>
</evidence>
<comment type="caution">
    <text evidence="1">The sequence shown here is derived from an EMBL/GenBank/DDBJ whole genome shotgun (WGS) entry which is preliminary data.</text>
</comment>
<accession>A0A1F4XGA0</accession>
<reference evidence="1 2" key="1">
    <citation type="journal article" date="2016" name="Nat. Commun.">
        <title>Thousands of microbial genomes shed light on interconnected biogeochemical processes in an aquifer system.</title>
        <authorList>
            <person name="Anantharaman K."/>
            <person name="Brown C.T."/>
            <person name="Hug L.A."/>
            <person name="Sharon I."/>
            <person name="Castelle C.J."/>
            <person name="Probst A.J."/>
            <person name="Thomas B.C."/>
            <person name="Singh A."/>
            <person name="Wilkins M.J."/>
            <person name="Karaoz U."/>
            <person name="Brodie E.L."/>
            <person name="Williams K.H."/>
            <person name="Hubbard S.S."/>
            <person name="Banfield J.F."/>
        </authorList>
    </citation>
    <scope>NUCLEOTIDE SEQUENCE [LARGE SCALE GENOMIC DNA]</scope>
</reference>
<sequence>MQEDLLTSVKRAVAGMECEVLCLGPDSVAVMGDARFYGPSVIIKFHSGITAVREAEIATKITNDVEGISRVLAQVLP</sequence>
<dbReference type="Proteomes" id="UP000176185">
    <property type="component" value="Unassembled WGS sequence"/>
</dbReference>
<dbReference type="SUPFAM" id="SSF54810">
    <property type="entry name" value="GMP synthetase C-terminal dimerisation domain"/>
    <property type="match status" value="1"/>
</dbReference>
<gene>
    <name evidence="1" type="ORF">A2943_02395</name>
</gene>
<dbReference type="AlphaFoldDB" id="A0A1F4XGA0"/>
<dbReference type="STRING" id="1797243.A2943_02395"/>
<dbReference type="EMBL" id="MEWX01000014">
    <property type="protein sequence ID" value="OGC80715.1"/>
    <property type="molecule type" value="Genomic_DNA"/>
</dbReference>
<evidence type="ECO:0000313" key="2">
    <source>
        <dbReference type="Proteomes" id="UP000176185"/>
    </source>
</evidence>